<feature type="transmembrane region" description="Helical" evidence="1">
    <location>
        <begin position="502"/>
        <end position="525"/>
    </location>
</feature>
<reference evidence="2 3" key="1">
    <citation type="submission" date="2018-03" db="EMBL/GenBank/DDBJ databases">
        <title>Alkalicoccus saliphilus sp. nov., isolated from a mineral pool.</title>
        <authorList>
            <person name="Zhao B."/>
        </authorList>
    </citation>
    <scope>NUCLEOTIDE SEQUENCE [LARGE SCALE GENOMIC DNA]</scope>
    <source>
        <strain evidence="2 3">6AG</strain>
    </source>
</reference>
<keyword evidence="1" id="KW-0472">Membrane</keyword>
<feature type="transmembrane region" description="Helical" evidence="1">
    <location>
        <begin position="238"/>
        <end position="259"/>
    </location>
</feature>
<evidence type="ECO:0000313" key="3">
    <source>
        <dbReference type="Proteomes" id="UP000240509"/>
    </source>
</evidence>
<accession>A0A2T4U5Q3</accession>
<gene>
    <name evidence="2" type="ORF">C6Y45_09565</name>
</gene>
<dbReference type="EMBL" id="PZJJ01000014">
    <property type="protein sequence ID" value="PTL38733.1"/>
    <property type="molecule type" value="Genomic_DNA"/>
</dbReference>
<evidence type="ECO:0000256" key="1">
    <source>
        <dbReference type="SAM" id="Phobius"/>
    </source>
</evidence>
<evidence type="ECO:0000313" key="2">
    <source>
        <dbReference type="EMBL" id="PTL38733.1"/>
    </source>
</evidence>
<feature type="transmembrane region" description="Helical" evidence="1">
    <location>
        <begin position="345"/>
        <end position="368"/>
    </location>
</feature>
<feature type="transmembrane region" description="Helical" evidence="1">
    <location>
        <begin position="298"/>
        <end position="317"/>
    </location>
</feature>
<feature type="transmembrane region" description="Helical" evidence="1">
    <location>
        <begin position="125"/>
        <end position="152"/>
    </location>
</feature>
<dbReference type="AlphaFoldDB" id="A0A2T4U5Q3"/>
<proteinExistence type="predicted"/>
<keyword evidence="3" id="KW-1185">Reference proteome</keyword>
<dbReference type="Proteomes" id="UP000240509">
    <property type="component" value="Unassembled WGS sequence"/>
</dbReference>
<feature type="transmembrane region" description="Helical" evidence="1">
    <location>
        <begin position="23"/>
        <end position="41"/>
    </location>
</feature>
<sequence>MVGNTANTLTITRLILRLDRFRIALWLVGLTFFTLIVPVAFRNLYGTQQERDAMALTMENPAMTAMVGPGDLENYTMGAMTAHQMILMTAVVAGLMAVLLTSRWTRGEEEEGRVEMIRSLPAGRLAQLMAAILVMTLVSVLLAVFTGLGLAAMGEASMTLEGSLLYGAALGGASLFFGGITAVAAQLLSNSRGTVGFSIAVLLGSYLFRAVTDISNETLSWISPLGWVTKAEVYSGNYWGPVVLLILSAGVLFAAGSWLNSIRDLGHSFVPPGKGRERASRLLQNPLGLTVRLQRTGFIVWAAGVFILGASYGSVLGDMEAFFAENELMAQLLQEQEGLSLTEQFIPMLLVVLSLLSTIPPLMAVNKLRGEEKKHRVKHLLGRAVSRTHLLAVYTGTTAVNGFIMLSLTAAGLWAAGNAVMDEGLAFGLIYGAAVSYYPAVLVMIGLAVLLIGALPKFTQLVWVYLFYSFVALYLGGLFQFPEWVGMVTPFGHVPQVPVEDSAVLPLVVLAGIAAVLTVIGFITFRKRDLDFQ</sequence>
<name>A0A2T4U5Q3_9BACI</name>
<feature type="transmembrane region" description="Helical" evidence="1">
    <location>
        <begin position="195"/>
        <end position="212"/>
    </location>
</feature>
<feature type="transmembrane region" description="Helical" evidence="1">
    <location>
        <begin position="389"/>
        <end position="416"/>
    </location>
</feature>
<feature type="transmembrane region" description="Helical" evidence="1">
    <location>
        <begin position="436"/>
        <end position="455"/>
    </location>
</feature>
<feature type="transmembrane region" description="Helical" evidence="1">
    <location>
        <begin position="462"/>
        <end position="482"/>
    </location>
</feature>
<organism evidence="2 3">
    <name type="scientific">Alkalicoccus saliphilus</name>
    <dbReference type="NCBI Taxonomy" id="200989"/>
    <lineage>
        <taxon>Bacteria</taxon>
        <taxon>Bacillati</taxon>
        <taxon>Bacillota</taxon>
        <taxon>Bacilli</taxon>
        <taxon>Bacillales</taxon>
        <taxon>Bacillaceae</taxon>
        <taxon>Alkalicoccus</taxon>
    </lineage>
</organism>
<keyword evidence="1" id="KW-0812">Transmembrane</keyword>
<protein>
    <submittedName>
        <fullName evidence="2">ABC transporter permease</fullName>
    </submittedName>
</protein>
<keyword evidence="1" id="KW-1133">Transmembrane helix</keyword>
<dbReference type="OrthoDB" id="2014935at2"/>
<comment type="caution">
    <text evidence="2">The sequence shown here is derived from an EMBL/GenBank/DDBJ whole genome shotgun (WGS) entry which is preliminary data.</text>
</comment>
<feature type="transmembrane region" description="Helical" evidence="1">
    <location>
        <begin position="85"/>
        <end position="104"/>
    </location>
</feature>
<feature type="transmembrane region" description="Helical" evidence="1">
    <location>
        <begin position="164"/>
        <end position="188"/>
    </location>
</feature>